<sequence length="198" mass="21766">MPNIDLDAKAWQEAGSKRFGQAVASLRVAQGLTAVQLSARTKELGYPITRSTIARIEGNHRAGKVDLAELIILAAALNTSPVNLVYPGPYQSALEIMPGRNAAGFNAAQWFSGIYSYLGNNSLGAAEDPETQWRENTETLYQWRDLDELIATRDEMDNPEHIAVLNRRIKAICERLGISVPTAEVDLRIEHPADDSHA</sequence>
<organism evidence="1 2">
    <name type="scientific">Mycolicibacterium phocaicum</name>
    <dbReference type="NCBI Taxonomy" id="319706"/>
    <lineage>
        <taxon>Bacteria</taxon>
        <taxon>Bacillati</taxon>
        <taxon>Actinomycetota</taxon>
        <taxon>Actinomycetes</taxon>
        <taxon>Mycobacteriales</taxon>
        <taxon>Mycobacteriaceae</taxon>
        <taxon>Mycolicibacterium</taxon>
    </lineage>
</organism>
<comment type="caution">
    <text evidence="1">The sequence shown here is derived from an EMBL/GenBank/DDBJ whole genome shotgun (WGS) entry which is preliminary data.</text>
</comment>
<gene>
    <name evidence="1" type="ORF">C1S79_25035</name>
</gene>
<reference evidence="1 2" key="1">
    <citation type="submission" date="2018-01" db="EMBL/GenBank/DDBJ databases">
        <title>Comparative genomics of Mycobacterium mucogenicum and Mycobacterium neoaurum clade members emphasizing tRNA and non-coding RNA.</title>
        <authorList>
            <person name="Behra P.R.K."/>
            <person name="Pettersson B.M.F."/>
            <person name="Das S."/>
            <person name="Dasgupta S."/>
            <person name="Kirsebom L.A."/>
        </authorList>
    </citation>
    <scope>NUCLEOTIDE SEQUENCE [LARGE SCALE GENOMIC DNA]</scope>
    <source>
        <strain evidence="1 2">DSM 45104</strain>
    </source>
</reference>
<dbReference type="PROSITE" id="PS50943">
    <property type="entry name" value="HTH_CROC1"/>
    <property type="match status" value="1"/>
</dbReference>
<evidence type="ECO:0000313" key="1">
    <source>
        <dbReference type="EMBL" id="TLH61142.1"/>
    </source>
</evidence>
<dbReference type="InterPro" id="IPR010982">
    <property type="entry name" value="Lambda_DNA-bd_dom_sf"/>
</dbReference>
<dbReference type="GO" id="GO:0003677">
    <property type="term" value="F:DNA binding"/>
    <property type="evidence" value="ECO:0007669"/>
    <property type="project" value="InterPro"/>
</dbReference>
<dbReference type="CDD" id="cd00093">
    <property type="entry name" value="HTH_XRE"/>
    <property type="match status" value="1"/>
</dbReference>
<dbReference type="AlphaFoldDB" id="A0A7I7ZSL0"/>
<dbReference type="Gene3D" id="1.10.260.40">
    <property type="entry name" value="lambda repressor-like DNA-binding domains"/>
    <property type="match status" value="1"/>
</dbReference>
<accession>A0A7I7ZSL0</accession>
<evidence type="ECO:0000313" key="2">
    <source>
        <dbReference type="Proteomes" id="UP000309984"/>
    </source>
</evidence>
<dbReference type="RefSeq" id="WP_073697294.1">
    <property type="nucleotide sequence ID" value="NZ_AP022616.1"/>
</dbReference>
<proteinExistence type="predicted"/>
<keyword evidence="2" id="KW-1185">Reference proteome</keyword>
<dbReference type="Proteomes" id="UP000309984">
    <property type="component" value="Unassembled WGS sequence"/>
</dbReference>
<dbReference type="SUPFAM" id="SSF47413">
    <property type="entry name" value="lambda repressor-like DNA-binding domains"/>
    <property type="match status" value="1"/>
</dbReference>
<protein>
    <submittedName>
        <fullName evidence="1">XRE family transcriptional regulator</fullName>
    </submittedName>
</protein>
<dbReference type="EMBL" id="POTM01000059">
    <property type="protein sequence ID" value="TLH61142.1"/>
    <property type="molecule type" value="Genomic_DNA"/>
</dbReference>
<name>A0A7I7ZSL0_9MYCO</name>
<dbReference type="InterPro" id="IPR001387">
    <property type="entry name" value="Cro/C1-type_HTH"/>
</dbReference>